<evidence type="ECO:0000256" key="6">
    <source>
        <dbReference type="SAM" id="Phobius"/>
    </source>
</evidence>
<feature type="transmembrane region" description="Helical" evidence="6">
    <location>
        <begin position="215"/>
        <end position="236"/>
    </location>
</feature>
<feature type="transmembrane region" description="Helical" evidence="6">
    <location>
        <begin position="310"/>
        <end position="332"/>
    </location>
</feature>
<dbReference type="PANTHER" id="PTHR23508:SF10">
    <property type="entry name" value="CARBOXYLIC ACID TRANSPORTER PROTEIN HOMOLOG"/>
    <property type="match status" value="1"/>
</dbReference>
<feature type="transmembrane region" description="Helical" evidence="6">
    <location>
        <begin position="344"/>
        <end position="364"/>
    </location>
</feature>
<feature type="transmembrane region" description="Helical" evidence="6">
    <location>
        <begin position="133"/>
        <end position="154"/>
    </location>
</feature>
<evidence type="ECO:0000313" key="9">
    <source>
        <dbReference type="Proteomes" id="UP001501736"/>
    </source>
</evidence>
<organism evidence="8 9">
    <name type="scientific">Nesterenkonia halobia</name>
    <dbReference type="NCBI Taxonomy" id="37922"/>
    <lineage>
        <taxon>Bacteria</taxon>
        <taxon>Bacillati</taxon>
        <taxon>Actinomycetota</taxon>
        <taxon>Actinomycetes</taxon>
        <taxon>Micrococcales</taxon>
        <taxon>Micrococcaceae</taxon>
        <taxon>Nesterenkonia</taxon>
    </lineage>
</organism>
<feature type="transmembrane region" description="Helical" evidence="6">
    <location>
        <begin position="160"/>
        <end position="179"/>
    </location>
</feature>
<dbReference type="PROSITE" id="PS50850">
    <property type="entry name" value="MFS"/>
    <property type="match status" value="1"/>
</dbReference>
<dbReference type="InterPro" id="IPR036259">
    <property type="entry name" value="MFS_trans_sf"/>
</dbReference>
<feature type="transmembrane region" description="Helical" evidence="6">
    <location>
        <begin position="7"/>
        <end position="28"/>
    </location>
</feature>
<accession>A0ABP6RCH7</accession>
<keyword evidence="2 6" id="KW-0812">Transmembrane</keyword>
<evidence type="ECO:0000256" key="5">
    <source>
        <dbReference type="SAM" id="MobiDB-lite"/>
    </source>
</evidence>
<evidence type="ECO:0000256" key="2">
    <source>
        <dbReference type="ARBA" id="ARBA00022692"/>
    </source>
</evidence>
<comment type="caution">
    <text evidence="8">The sequence shown here is derived from an EMBL/GenBank/DDBJ whole genome shotgun (WGS) entry which is preliminary data.</text>
</comment>
<feature type="transmembrane region" description="Helical" evidence="6">
    <location>
        <begin position="376"/>
        <end position="395"/>
    </location>
</feature>
<feature type="transmembrane region" description="Helical" evidence="6">
    <location>
        <begin position="98"/>
        <end position="121"/>
    </location>
</feature>
<protein>
    <submittedName>
        <fullName evidence="8">MFS transporter</fullName>
    </submittedName>
</protein>
<dbReference type="Gene3D" id="1.20.1250.20">
    <property type="entry name" value="MFS general substrate transporter like domains"/>
    <property type="match status" value="2"/>
</dbReference>
<keyword evidence="3 6" id="KW-1133">Transmembrane helix</keyword>
<feature type="transmembrane region" description="Helical" evidence="6">
    <location>
        <begin position="256"/>
        <end position="273"/>
    </location>
</feature>
<dbReference type="Pfam" id="PF07690">
    <property type="entry name" value="MFS_1"/>
    <property type="match status" value="1"/>
</dbReference>
<feature type="transmembrane region" description="Helical" evidence="6">
    <location>
        <begin position="73"/>
        <end position="92"/>
    </location>
</feature>
<evidence type="ECO:0000256" key="1">
    <source>
        <dbReference type="ARBA" id="ARBA00004651"/>
    </source>
</evidence>
<evidence type="ECO:0000313" key="8">
    <source>
        <dbReference type="EMBL" id="GAA3282575.1"/>
    </source>
</evidence>
<feature type="domain" description="Major facilitator superfamily (MFS) profile" evidence="7">
    <location>
        <begin position="6"/>
        <end position="399"/>
    </location>
</feature>
<feature type="transmembrane region" description="Helical" evidence="6">
    <location>
        <begin position="40"/>
        <end position="61"/>
    </location>
</feature>
<evidence type="ECO:0000256" key="4">
    <source>
        <dbReference type="ARBA" id="ARBA00023136"/>
    </source>
</evidence>
<gene>
    <name evidence="8" type="ORF">GCM10020260_09850</name>
</gene>
<dbReference type="InterPro" id="IPR011701">
    <property type="entry name" value="MFS"/>
</dbReference>
<name>A0ABP6RCH7_9MICC</name>
<keyword evidence="4 6" id="KW-0472">Membrane</keyword>
<dbReference type="PANTHER" id="PTHR23508">
    <property type="entry name" value="CARBOXYLIC ACID TRANSPORTER PROTEIN HOMOLOG"/>
    <property type="match status" value="1"/>
</dbReference>
<feature type="region of interest" description="Disordered" evidence="5">
    <location>
        <begin position="417"/>
        <end position="448"/>
    </location>
</feature>
<comment type="subcellular location">
    <subcellularLocation>
        <location evidence="1">Cell membrane</location>
        <topology evidence="1">Multi-pass membrane protein</topology>
    </subcellularLocation>
</comment>
<feature type="transmembrane region" description="Helical" evidence="6">
    <location>
        <begin position="285"/>
        <end position="304"/>
    </location>
</feature>
<dbReference type="Proteomes" id="UP001501736">
    <property type="component" value="Unassembled WGS sequence"/>
</dbReference>
<dbReference type="InterPro" id="IPR020846">
    <property type="entry name" value="MFS_dom"/>
</dbReference>
<reference evidence="9" key="1">
    <citation type="journal article" date="2019" name="Int. J. Syst. Evol. Microbiol.">
        <title>The Global Catalogue of Microorganisms (GCM) 10K type strain sequencing project: providing services to taxonomists for standard genome sequencing and annotation.</title>
        <authorList>
            <consortium name="The Broad Institute Genomics Platform"/>
            <consortium name="The Broad Institute Genome Sequencing Center for Infectious Disease"/>
            <person name="Wu L."/>
            <person name="Ma J."/>
        </authorList>
    </citation>
    <scope>NUCLEOTIDE SEQUENCE [LARGE SCALE GENOMIC DNA]</scope>
    <source>
        <strain evidence="9">JCM 11483</strain>
    </source>
</reference>
<sequence length="448" mass="47493">MGRWKATIAVAMSNYIEAGSIIAIATSMSLWEEAFGLDSLAVGLLSALSANAFGAAIGAAVGGPLCDRYGRKFIYTYDLILYMIGTLFAVFATNFTMLLIGFVATGIAVGAGVTAAWTYIAEEAPNERRAGHVGVAQLAWSIGPAVGFLLAIIVSPLGLLGARLVFAHLFVVAAITWWVRRGLGESQRWKDQQANPNRVGTYRGFIQLFTDRRNVVALLFLIGVYGLWNTVAGQAGIFQPRVYEAAGLDSANAQNALQVLVWTLTSLATYFGFMKYGDAVSRRLLYFIGAALGVVAWSVLIWGPPGWTSLLIFAVGWGLSAGIGAQAFYGLWAAELFATRYRASAQGVMFMLVRVMVGVLSLWFPLMLQEVGLHGVGALIVGLLVAALVIGTVWAPRTRGKSLEEIEVERYGRLLDGESSGSAASGAGSTADAAGGVEGADAAAPSRR</sequence>
<dbReference type="SUPFAM" id="SSF103473">
    <property type="entry name" value="MFS general substrate transporter"/>
    <property type="match status" value="1"/>
</dbReference>
<evidence type="ECO:0000256" key="3">
    <source>
        <dbReference type="ARBA" id="ARBA00022989"/>
    </source>
</evidence>
<evidence type="ECO:0000259" key="7">
    <source>
        <dbReference type="PROSITE" id="PS50850"/>
    </source>
</evidence>
<keyword evidence="9" id="KW-1185">Reference proteome</keyword>
<proteinExistence type="predicted"/>
<dbReference type="EMBL" id="BAAAYG010000003">
    <property type="protein sequence ID" value="GAA3282575.1"/>
    <property type="molecule type" value="Genomic_DNA"/>
</dbReference>